<dbReference type="InterPro" id="IPR036026">
    <property type="entry name" value="Seven-hairpin_glycosidases"/>
</dbReference>
<comment type="similarity">
    <text evidence="3 9">Belongs to the glycosyl hydrolase 47 family.</text>
</comment>
<accession>A0A066WFS0</accession>
<dbReference type="EC" id="3.2.1.-" evidence="9"/>
<evidence type="ECO:0000256" key="1">
    <source>
        <dbReference type="ARBA" id="ARBA00001913"/>
    </source>
</evidence>
<keyword evidence="7" id="KW-0106">Calcium</keyword>
<feature type="binding site" evidence="7">
    <location>
        <position position="725"/>
    </location>
    <ligand>
        <name>Ca(2+)</name>
        <dbReference type="ChEBI" id="CHEBI:29108"/>
    </ligand>
</feature>
<dbReference type="OrthoDB" id="8118055at2759"/>
<keyword evidence="11" id="KW-0812">Transmembrane</keyword>
<keyword evidence="5 8" id="KW-1015">Disulfide bond</keyword>
<dbReference type="InterPro" id="IPR001382">
    <property type="entry name" value="Glyco_hydro_47"/>
</dbReference>
<feature type="active site" evidence="6">
    <location>
        <position position="639"/>
    </location>
</feature>
<evidence type="ECO:0000313" key="12">
    <source>
        <dbReference type="EMBL" id="KDN52651.1"/>
    </source>
</evidence>
<evidence type="ECO:0000256" key="4">
    <source>
        <dbReference type="ARBA" id="ARBA00022801"/>
    </source>
</evidence>
<feature type="region of interest" description="Disordered" evidence="10">
    <location>
        <begin position="951"/>
        <end position="993"/>
    </location>
</feature>
<dbReference type="InterPro" id="IPR050749">
    <property type="entry name" value="Glycosyl_Hydrolase_47"/>
</dbReference>
<dbReference type="HOGENOM" id="CLU_012238_0_0_1"/>
<dbReference type="Proteomes" id="UP000027361">
    <property type="component" value="Unassembled WGS sequence"/>
</dbReference>
<feature type="active site" evidence="6">
    <location>
        <position position="478"/>
    </location>
</feature>
<evidence type="ECO:0000256" key="7">
    <source>
        <dbReference type="PIRSR" id="PIRSR601382-2"/>
    </source>
</evidence>
<dbReference type="GO" id="GO:0036503">
    <property type="term" value="P:ERAD pathway"/>
    <property type="evidence" value="ECO:0007669"/>
    <property type="project" value="UniProtKB-ARBA"/>
</dbReference>
<keyword evidence="9" id="KW-0326">Glycosidase</keyword>
<dbReference type="GO" id="GO:0004571">
    <property type="term" value="F:mannosyl-oligosaccharide 1,2-alpha-mannosidase activity"/>
    <property type="evidence" value="ECO:0007669"/>
    <property type="project" value="InterPro"/>
</dbReference>
<name>A0A066WFS0_TILAU</name>
<evidence type="ECO:0000256" key="5">
    <source>
        <dbReference type="ARBA" id="ARBA00023157"/>
    </source>
</evidence>
<dbReference type="EMBL" id="JMSN01000008">
    <property type="protein sequence ID" value="KDN52651.1"/>
    <property type="molecule type" value="Genomic_DNA"/>
</dbReference>
<dbReference type="PRINTS" id="PR00747">
    <property type="entry name" value="GLYHDRLASE47"/>
</dbReference>
<evidence type="ECO:0000313" key="13">
    <source>
        <dbReference type="Proteomes" id="UP000027361"/>
    </source>
</evidence>
<dbReference type="GeneID" id="25265578"/>
<dbReference type="AlphaFoldDB" id="A0A066WFS0"/>
<evidence type="ECO:0000256" key="3">
    <source>
        <dbReference type="ARBA" id="ARBA00007658"/>
    </source>
</evidence>
<dbReference type="STRING" id="1037660.A0A066WFS0"/>
<proteinExistence type="inferred from homology"/>
<gene>
    <name evidence="12" type="ORF">K437DRAFT_261253</name>
</gene>
<dbReference type="OMA" id="FASWVTH"/>
<dbReference type="InParanoid" id="A0A066WFS0"/>
<dbReference type="Gene3D" id="1.50.10.10">
    <property type="match status" value="1"/>
</dbReference>
<comment type="pathway">
    <text evidence="2">Protein modification; protein glycosylation.</text>
</comment>
<dbReference type="PANTHER" id="PTHR11742">
    <property type="entry name" value="MANNOSYL-OLIGOSACCHARIDE ALPHA-1,2-MANNOSIDASE-RELATED"/>
    <property type="match status" value="1"/>
</dbReference>
<sequence length="993" mass="109306">MAPQSVRDRNGYLPLSLGFTPATSQGGSFARTLFTRRTLSCVLFVLVVCTITPVYLLKSQLLGEDRMRKLGLEEWIPSFHAPEKAAHEAPPPMPVPSIGSSISANIPPLSHLNFPPHYYDSLADVAQLYPNGNPHAGIIPSALLAMIEVAPASQPPPRPALAARVPEALHAPHNWSVEKNGSTTRFEDTFKASEQSQAPDFRTGTRYAGWQPPLADLNETRRVQPLPKVQFAFPAPDKFSGKQGSPQRDALIRHRQKLVKNAFVRSWEGYKKYAWGHDELKPLSNGSSDPFNGWGATIVDALDTLLVMDLPAEYNYARQHVHDIDFTLISGERSAYGSSDGRIPVFETAIRYLGGLLSAYDLSGDELMRDRAEELGQLIMPAFKTMSGVPVGRLRMGDTNPASSDSVILSEATSLLLEFTRLWQATGNRTYFDQVQRTTDWFNHNITSSGRLGTLLPTNISPDSKHMYGLYSFGGMADSYYEYLIKEYQLLGGRVDQYKHMYSHAIRDAKKFLYSVVDSVPNTLLLLVGISTGTSYTAKLEHLACFSGAMVGLGAKLLPDRAEDIHDATRLTETCYWSYNSTLTGIGPEDITFYQTGDPDRFDVMSAATSNGADRHGRARGNPQVGVRGANGDYRNRPETIESVFYMWRITGDEVWQERGWQMFASWVTHSMTESGFAGIVDVNRVPVTKMDNMESFAFAETFKYYYLLFSPPDLISLDDYVFTTEAHPLLVPKNGRWTQPGHGPKKFWKYDEGAQKLAGLAAAAKMSTGGDGASSPKMPYIGGEGGTRIGAMTNVQKHALLRAHQAASELQLARSVSNALHELALRELALEQVIAQKREAAAAGAEGTAAEDKVEEIVAALRRDPQGFEDALQGVVINVAEPHVRRALRALLDRRQPADTGMFEEEVYEEDEEEDVEGEKDALLDRALHAYARAHRQQQEAKETLATATVGDGGELNTSPLLQMPSSSSANEESGPEPRAFGGGFGSRGLRA</sequence>
<organism evidence="12 13">
    <name type="scientific">Tilletiaria anomala (strain ATCC 24038 / CBS 436.72 / UBC 951)</name>
    <dbReference type="NCBI Taxonomy" id="1037660"/>
    <lineage>
        <taxon>Eukaryota</taxon>
        <taxon>Fungi</taxon>
        <taxon>Dikarya</taxon>
        <taxon>Basidiomycota</taxon>
        <taxon>Ustilaginomycotina</taxon>
        <taxon>Exobasidiomycetes</taxon>
        <taxon>Georgefischeriales</taxon>
        <taxon>Tilletiariaceae</taxon>
        <taxon>Tilletiaria</taxon>
    </lineage>
</organism>
<dbReference type="SUPFAM" id="SSF48225">
    <property type="entry name" value="Seven-hairpin glycosidases"/>
    <property type="match status" value="1"/>
</dbReference>
<dbReference type="Pfam" id="PF01532">
    <property type="entry name" value="Glyco_hydro_47"/>
    <property type="match status" value="1"/>
</dbReference>
<feature type="active site" description="Proton donor" evidence="6">
    <location>
        <position position="589"/>
    </location>
</feature>
<feature type="disulfide bond" evidence="8">
    <location>
        <begin position="545"/>
        <end position="575"/>
    </location>
</feature>
<reference evidence="12 13" key="1">
    <citation type="submission" date="2014-05" db="EMBL/GenBank/DDBJ databases">
        <title>Draft genome sequence of a rare smut relative, Tilletiaria anomala UBC 951.</title>
        <authorList>
            <consortium name="DOE Joint Genome Institute"/>
            <person name="Toome M."/>
            <person name="Kuo A."/>
            <person name="Henrissat B."/>
            <person name="Lipzen A."/>
            <person name="Tritt A."/>
            <person name="Yoshinaga Y."/>
            <person name="Zane M."/>
            <person name="Barry K."/>
            <person name="Grigoriev I.V."/>
            <person name="Spatafora J.W."/>
            <person name="Aimea M.C."/>
        </authorList>
    </citation>
    <scope>NUCLEOTIDE SEQUENCE [LARGE SCALE GENOMIC DNA]</scope>
    <source>
        <strain evidence="12 13">UBC 951</strain>
    </source>
</reference>
<feature type="region of interest" description="Disordered" evidence="10">
    <location>
        <begin position="611"/>
        <end position="633"/>
    </location>
</feature>
<dbReference type="InterPro" id="IPR012341">
    <property type="entry name" value="6hp_glycosidase-like_sf"/>
</dbReference>
<keyword evidence="11" id="KW-0472">Membrane</keyword>
<feature type="compositionally biased region" description="Polar residues" evidence="10">
    <location>
        <begin position="957"/>
        <end position="973"/>
    </location>
</feature>
<feature type="compositionally biased region" description="Gly residues" evidence="10">
    <location>
        <begin position="982"/>
        <end position="993"/>
    </location>
</feature>
<dbReference type="GO" id="GO:0016020">
    <property type="term" value="C:membrane"/>
    <property type="evidence" value="ECO:0007669"/>
    <property type="project" value="InterPro"/>
</dbReference>
<evidence type="ECO:0000256" key="10">
    <source>
        <dbReference type="SAM" id="MobiDB-lite"/>
    </source>
</evidence>
<evidence type="ECO:0000256" key="2">
    <source>
        <dbReference type="ARBA" id="ARBA00004922"/>
    </source>
</evidence>
<dbReference type="GO" id="GO:0005509">
    <property type="term" value="F:calcium ion binding"/>
    <property type="evidence" value="ECO:0007669"/>
    <property type="project" value="InterPro"/>
</dbReference>
<dbReference type="PANTHER" id="PTHR11742:SF103">
    <property type="entry name" value="ENDOPLASMIC RETICULUM MANNOSIDASE MNL2-RELATED"/>
    <property type="match status" value="1"/>
</dbReference>
<dbReference type="GO" id="GO:0005975">
    <property type="term" value="P:carbohydrate metabolic process"/>
    <property type="evidence" value="ECO:0007669"/>
    <property type="project" value="InterPro"/>
</dbReference>
<keyword evidence="11" id="KW-1133">Transmembrane helix</keyword>
<feature type="transmembrane region" description="Helical" evidence="11">
    <location>
        <begin position="38"/>
        <end position="57"/>
    </location>
</feature>
<evidence type="ECO:0000256" key="8">
    <source>
        <dbReference type="PIRSR" id="PIRSR601382-3"/>
    </source>
</evidence>
<evidence type="ECO:0000256" key="6">
    <source>
        <dbReference type="PIRSR" id="PIRSR601382-1"/>
    </source>
</evidence>
<keyword evidence="4 9" id="KW-0378">Hydrolase</keyword>
<keyword evidence="7" id="KW-0479">Metal-binding</keyword>
<dbReference type="RefSeq" id="XP_013245490.1">
    <property type="nucleotide sequence ID" value="XM_013390036.1"/>
</dbReference>
<protein>
    <recommendedName>
        <fullName evidence="9">alpha-1,2-Mannosidase</fullName>
        <ecNumber evidence="9">3.2.1.-</ecNumber>
    </recommendedName>
</protein>
<evidence type="ECO:0000256" key="11">
    <source>
        <dbReference type="SAM" id="Phobius"/>
    </source>
</evidence>
<dbReference type="GO" id="GO:0005783">
    <property type="term" value="C:endoplasmic reticulum"/>
    <property type="evidence" value="ECO:0007669"/>
    <property type="project" value="TreeGrafter"/>
</dbReference>
<keyword evidence="13" id="KW-1185">Reference proteome</keyword>
<evidence type="ECO:0000256" key="9">
    <source>
        <dbReference type="RuleBase" id="RU361193"/>
    </source>
</evidence>
<comment type="caution">
    <text evidence="12">The sequence shown here is derived from an EMBL/GenBank/DDBJ whole genome shotgun (WGS) entry which is preliminary data.</text>
</comment>
<feature type="active site" description="Proton donor" evidence="6">
    <location>
        <position position="347"/>
    </location>
</feature>
<comment type="cofactor">
    <cofactor evidence="1 7">
        <name>Ca(2+)</name>
        <dbReference type="ChEBI" id="CHEBI:29108"/>
    </cofactor>
</comment>